<organism evidence="5">
    <name type="scientific">candidate division WOR-3 bacterium</name>
    <dbReference type="NCBI Taxonomy" id="2052148"/>
    <lineage>
        <taxon>Bacteria</taxon>
        <taxon>Bacteria division WOR-3</taxon>
    </lineage>
</organism>
<dbReference type="Gene3D" id="3.40.50.970">
    <property type="match status" value="1"/>
</dbReference>
<protein>
    <submittedName>
        <fullName evidence="5">Pyruvate ferredoxin oxidoreductase</fullName>
    </submittedName>
</protein>
<dbReference type="PANTHER" id="PTHR32154">
    <property type="entry name" value="PYRUVATE-FLAVODOXIN OXIDOREDUCTASE-RELATED"/>
    <property type="match status" value="1"/>
</dbReference>
<dbReference type="InterPro" id="IPR050722">
    <property type="entry name" value="Pyruvate:ferred/Flavod_OxRd"/>
</dbReference>
<dbReference type="SUPFAM" id="SSF52922">
    <property type="entry name" value="TK C-terminal domain-like"/>
    <property type="match status" value="1"/>
</dbReference>
<evidence type="ECO:0000313" key="4">
    <source>
        <dbReference type="EMBL" id="HEA87524.1"/>
    </source>
</evidence>
<dbReference type="SUPFAM" id="SSF52518">
    <property type="entry name" value="Thiamin diphosphate-binding fold (THDP-binding)"/>
    <property type="match status" value="1"/>
</dbReference>
<evidence type="ECO:0000259" key="2">
    <source>
        <dbReference type="Pfam" id="PF01855"/>
    </source>
</evidence>
<dbReference type="Pfam" id="PF01855">
    <property type="entry name" value="POR_N"/>
    <property type="match status" value="1"/>
</dbReference>
<dbReference type="Pfam" id="PF17147">
    <property type="entry name" value="PFOR_II"/>
    <property type="match status" value="1"/>
</dbReference>
<gene>
    <name evidence="5" type="primary">porA</name>
    <name evidence="4" type="ORF">ENP94_05885</name>
    <name evidence="5" type="ORF">ENS16_00570</name>
</gene>
<dbReference type="EMBL" id="DSTU01000001">
    <property type="protein sequence ID" value="HFJ53173.1"/>
    <property type="molecule type" value="Genomic_DNA"/>
</dbReference>
<dbReference type="CDD" id="cd07034">
    <property type="entry name" value="TPP_PYR_PFOR_IOR-alpha_like"/>
    <property type="match status" value="1"/>
</dbReference>
<feature type="domain" description="Pyruvate flavodoxin/ferredoxin oxidoreductase pyrimidine binding" evidence="2">
    <location>
        <begin position="14"/>
        <end position="236"/>
    </location>
</feature>
<keyword evidence="1" id="KW-0560">Oxidoreductase</keyword>
<accession>A0A7C3EYB7</accession>
<dbReference type="GO" id="GO:0006979">
    <property type="term" value="P:response to oxidative stress"/>
    <property type="evidence" value="ECO:0007669"/>
    <property type="project" value="TreeGrafter"/>
</dbReference>
<dbReference type="InterPro" id="IPR009014">
    <property type="entry name" value="Transketo_C/PFOR_II"/>
</dbReference>
<dbReference type="InterPro" id="IPR002880">
    <property type="entry name" value="Pyrv_Fd/Flavodoxin_OxRdtase_N"/>
</dbReference>
<proteinExistence type="predicted"/>
<dbReference type="GO" id="GO:0019752">
    <property type="term" value="P:carboxylic acid metabolic process"/>
    <property type="evidence" value="ECO:0007669"/>
    <property type="project" value="UniProtKB-ARBA"/>
</dbReference>
<dbReference type="FunFam" id="3.40.50.920:FF:000010">
    <property type="entry name" value="Pyruvate ferredoxin oxidoreductase, alpha subunit"/>
    <property type="match status" value="1"/>
</dbReference>
<keyword evidence="5" id="KW-0670">Pyruvate</keyword>
<dbReference type="AlphaFoldDB" id="A0A7C3EYB7"/>
<dbReference type="Gene3D" id="3.40.50.920">
    <property type="match status" value="1"/>
</dbReference>
<evidence type="ECO:0000256" key="1">
    <source>
        <dbReference type="ARBA" id="ARBA00023002"/>
    </source>
</evidence>
<name>A0A7C3EYB7_UNCW3</name>
<dbReference type="InterPro" id="IPR033412">
    <property type="entry name" value="PFOR_II"/>
</dbReference>
<dbReference type="FunFam" id="3.40.50.970:FF:000012">
    <property type="entry name" value="Pyruvate:ferredoxin (Flavodoxin) oxidoreductase"/>
    <property type="match status" value="1"/>
</dbReference>
<dbReference type="InterPro" id="IPR029061">
    <property type="entry name" value="THDP-binding"/>
</dbReference>
<comment type="caution">
    <text evidence="5">The sequence shown here is derived from an EMBL/GenBank/DDBJ whole genome shotgun (WGS) entry which is preliminary data.</text>
</comment>
<sequence>MILAKTGNEALAYAMKQINPDVVAAYPITPSTEIVQLFSNYVADGEVDTEFVPVESEHSAMTACIGAAACGRRVMTATASQGLALMHEMLFIAAGLRLPIVMAVASRSLSSPLNIHGDHSDSVASRDSGWLQFFCETVQEGYDTLIMAVKIAERAYLPAIVAIDGFILSHCQERIETLEDRAVREFLGQPKPNYNLLDWRNPILVGPATLQDYYFEFKRSEIEGMRRALPVIEEVQQEFGQRFGRYYPVLEEYRCEDAEAVLVVMGSACGTCRVAVDQLRAEGRKVGLVKLRVFRPLVHNLLRTSLAKFPKIGVMDRVDAVNSYGGPLFTEITSVLYDLPERPKVFSYVYGLGGREFSPEDARMVYEQVLSGKKDELVTYVGVR</sequence>
<dbReference type="EMBL" id="DSLG01000007">
    <property type="protein sequence ID" value="HEA87524.1"/>
    <property type="molecule type" value="Genomic_DNA"/>
</dbReference>
<evidence type="ECO:0000313" key="5">
    <source>
        <dbReference type="EMBL" id="HFJ53173.1"/>
    </source>
</evidence>
<dbReference type="PANTHER" id="PTHR32154:SF0">
    <property type="entry name" value="PYRUVATE-FLAVODOXIN OXIDOREDUCTASE-RELATED"/>
    <property type="match status" value="1"/>
</dbReference>
<evidence type="ECO:0000259" key="3">
    <source>
        <dbReference type="Pfam" id="PF17147"/>
    </source>
</evidence>
<feature type="domain" description="Pyruvate:ferredoxin oxidoreductase core" evidence="3">
    <location>
        <begin position="258"/>
        <end position="361"/>
    </location>
</feature>
<reference evidence="5" key="1">
    <citation type="journal article" date="2020" name="mSystems">
        <title>Genome- and Community-Level Interaction Insights into Carbon Utilization and Element Cycling Functions of Hydrothermarchaeota in Hydrothermal Sediment.</title>
        <authorList>
            <person name="Zhou Z."/>
            <person name="Liu Y."/>
            <person name="Xu W."/>
            <person name="Pan J."/>
            <person name="Luo Z.H."/>
            <person name="Li M."/>
        </authorList>
    </citation>
    <scope>NUCLEOTIDE SEQUENCE [LARGE SCALE GENOMIC DNA]</scope>
    <source>
        <strain evidence="4">SpSt-265</strain>
        <strain evidence="5">SpSt-465</strain>
    </source>
</reference>
<dbReference type="GO" id="GO:0016903">
    <property type="term" value="F:oxidoreductase activity, acting on the aldehyde or oxo group of donors"/>
    <property type="evidence" value="ECO:0007669"/>
    <property type="project" value="UniProtKB-ARBA"/>
</dbReference>